<reference evidence="4 5" key="1">
    <citation type="journal article" date="2017" name="Int. J. Parasitol.">
        <title>The genome of the protozoan parasite Cystoisospora suis and a reverse vaccinology approach to identify vaccine candidates.</title>
        <authorList>
            <person name="Palmieri N."/>
            <person name="Shrestha A."/>
            <person name="Ruttkowski B."/>
            <person name="Beck T."/>
            <person name="Vogl C."/>
            <person name="Tomley F."/>
            <person name="Blake D.P."/>
            <person name="Joachim A."/>
        </authorList>
    </citation>
    <scope>NUCLEOTIDE SEQUENCE [LARGE SCALE GENOMIC DNA]</scope>
    <source>
        <strain evidence="4 5">Wien I</strain>
    </source>
</reference>
<dbReference type="Gene3D" id="1.10.238.10">
    <property type="entry name" value="EF-hand"/>
    <property type="match status" value="2"/>
</dbReference>
<keyword evidence="5" id="KW-1185">Reference proteome</keyword>
<comment type="caution">
    <text evidence="4">The sequence shown here is derived from an EMBL/GenBank/DDBJ whole genome shotgun (WGS) entry which is preliminary data.</text>
</comment>
<dbReference type="AlphaFoldDB" id="A0A2C6KG10"/>
<feature type="coiled-coil region" evidence="1">
    <location>
        <begin position="678"/>
        <end position="712"/>
    </location>
</feature>
<keyword evidence="1" id="KW-0175">Coiled coil</keyword>
<dbReference type="OrthoDB" id="435273at2759"/>
<dbReference type="PROSITE" id="PS50222">
    <property type="entry name" value="EF_HAND_2"/>
    <property type="match status" value="1"/>
</dbReference>
<dbReference type="Proteomes" id="UP000221165">
    <property type="component" value="Unassembled WGS sequence"/>
</dbReference>
<evidence type="ECO:0000259" key="3">
    <source>
        <dbReference type="PROSITE" id="PS50222"/>
    </source>
</evidence>
<proteinExistence type="predicted"/>
<organism evidence="4 5">
    <name type="scientific">Cystoisospora suis</name>
    <dbReference type="NCBI Taxonomy" id="483139"/>
    <lineage>
        <taxon>Eukaryota</taxon>
        <taxon>Sar</taxon>
        <taxon>Alveolata</taxon>
        <taxon>Apicomplexa</taxon>
        <taxon>Conoidasida</taxon>
        <taxon>Coccidia</taxon>
        <taxon>Eucoccidiorida</taxon>
        <taxon>Eimeriorina</taxon>
        <taxon>Sarcocystidae</taxon>
        <taxon>Cystoisospora</taxon>
    </lineage>
</organism>
<feature type="domain" description="EF-hand" evidence="3">
    <location>
        <begin position="814"/>
        <end position="849"/>
    </location>
</feature>
<feature type="compositionally biased region" description="Low complexity" evidence="2">
    <location>
        <begin position="32"/>
        <end position="45"/>
    </location>
</feature>
<feature type="coiled-coil region" evidence="1">
    <location>
        <begin position="481"/>
        <end position="515"/>
    </location>
</feature>
<evidence type="ECO:0000256" key="1">
    <source>
        <dbReference type="SAM" id="Coils"/>
    </source>
</evidence>
<evidence type="ECO:0000256" key="2">
    <source>
        <dbReference type="SAM" id="MobiDB-lite"/>
    </source>
</evidence>
<feature type="region of interest" description="Disordered" evidence="2">
    <location>
        <begin position="717"/>
        <end position="745"/>
    </location>
</feature>
<feature type="region of interest" description="Disordered" evidence="2">
    <location>
        <begin position="1"/>
        <end position="64"/>
    </location>
</feature>
<name>A0A2C6KG10_9APIC</name>
<dbReference type="GeneID" id="94426590"/>
<dbReference type="RefSeq" id="XP_067924648.1">
    <property type="nucleotide sequence ID" value="XM_068063379.1"/>
</dbReference>
<evidence type="ECO:0000313" key="4">
    <source>
        <dbReference type="EMBL" id="PHJ22971.1"/>
    </source>
</evidence>
<feature type="region of interest" description="Disordered" evidence="2">
    <location>
        <begin position="611"/>
        <end position="630"/>
    </location>
</feature>
<gene>
    <name evidence="4" type="ORF">CSUI_003181</name>
</gene>
<dbReference type="InterPro" id="IPR002048">
    <property type="entry name" value="EF_hand_dom"/>
</dbReference>
<protein>
    <submittedName>
        <fullName evidence="4">Myosin light chain mlc1</fullName>
    </submittedName>
</protein>
<feature type="coiled-coil region" evidence="1">
    <location>
        <begin position="393"/>
        <end position="424"/>
    </location>
</feature>
<dbReference type="InterPro" id="IPR011992">
    <property type="entry name" value="EF-hand-dom_pair"/>
</dbReference>
<dbReference type="GO" id="GO:0005509">
    <property type="term" value="F:calcium ion binding"/>
    <property type="evidence" value="ECO:0007669"/>
    <property type="project" value="InterPro"/>
</dbReference>
<dbReference type="VEuPathDB" id="ToxoDB:CSUI_003181"/>
<evidence type="ECO:0000313" key="5">
    <source>
        <dbReference type="Proteomes" id="UP000221165"/>
    </source>
</evidence>
<dbReference type="SUPFAM" id="SSF47473">
    <property type="entry name" value="EF-hand"/>
    <property type="match status" value="1"/>
</dbReference>
<dbReference type="EMBL" id="MIGC01001381">
    <property type="protein sequence ID" value="PHJ22971.1"/>
    <property type="molecule type" value="Genomic_DNA"/>
</dbReference>
<sequence length="886" mass="98638">MQRAANRGPNQVAGAREHRTAPGFAKWKVGKKAAPPGGKAAAKKPQTSPGAEGQEGGEVQVPRYGGGTALTVSVLRTLEPQRNPLIAGGDDEHNLVLLQRLQLDAFQDRDHAFEHSTREYALSRSVGQRRLARREIDLSYLPDEASGSLDRAGERVSDGGEVTLCEKIARDCLGIAGYARNGYDIHSDPTLLALKTEVGHLRRWGEALHDYNVIPATAPVGDEAPSPPRQMVRGHVASCDDCLPEGLTPEERKRELIRRRKDPTRDRTFLDGPPTCPAGPRRVEQGYATSIRPPAFPLATEAQQLFRRGSDADVEAELQGAGGHLGGALQNDLDMILDDYDDDDASELDELNQKGAGGTGRVKELVEFFGRKVPVSQRVKMLEIDSRALLATIKQLRSANEESKKKLEEALREKEAMAQDVEMREKIVAQREKAVKLTLRDHLRVQRSLQRGMAEASSLLQEEKKTVSAVRTSAGFLQRKLETAQTVTETHEQELNALRDQIEEMKKEYDRKEAEDFTDQKAWRKDQIKLEKLHFRCECLGEDRIRLLEAVRREKANLDLREAELVLYKKHLEDMTKERDHFFDTAEAVKKKSAEEKAALQKRAREALEKKNAALAEQEQATKEQQQRNAELTVELDKERVANTSSVRHMKAMKEIIKSQQELLKSQSANFGSFMKSLYELQEKLAVLTKLANNLRAAYARHQERLRVQIERDHLRRRVSAEVPPPRETEDSAPTPKTSAKPAKEVPKDAINQAFSAVANGADELSADAAATAARKAGLAPSNADIEALRAATKNVVDRKAFEKFCNTVVHNEDEGSKLASVFKVWDTSNSGVLPKAQVKFLLQTFGDPLTAEEADFAIRVLADDADPINYRLFCEKLLACGAARS</sequence>
<accession>A0A2C6KG10</accession>